<dbReference type="CDD" id="cd01167">
    <property type="entry name" value="bac_FRK"/>
    <property type="match status" value="1"/>
</dbReference>
<evidence type="ECO:0000256" key="3">
    <source>
        <dbReference type="ARBA" id="ARBA00022741"/>
    </source>
</evidence>
<feature type="domain" description="Carbohydrate kinase PfkB" evidence="6">
    <location>
        <begin position="2"/>
        <end position="301"/>
    </location>
</feature>
<comment type="similarity">
    <text evidence="1">Belongs to the carbohydrate kinase PfkB family.</text>
</comment>
<dbReference type="Pfam" id="PF00294">
    <property type="entry name" value="PfkB"/>
    <property type="match status" value="1"/>
</dbReference>
<dbReference type="PANTHER" id="PTHR43085:SF1">
    <property type="entry name" value="PSEUDOURIDINE KINASE-RELATED"/>
    <property type="match status" value="1"/>
</dbReference>
<reference evidence="7 8" key="1">
    <citation type="submission" date="2019-12" db="EMBL/GenBank/DDBJ databases">
        <authorList>
            <person name="Li M."/>
        </authorList>
    </citation>
    <scope>NUCLEOTIDE SEQUENCE [LARGE SCALE GENOMIC DNA]</scope>
    <source>
        <strain evidence="7 8">GBMRC 2046</strain>
    </source>
</reference>
<dbReference type="PANTHER" id="PTHR43085">
    <property type="entry name" value="HEXOKINASE FAMILY MEMBER"/>
    <property type="match status" value="1"/>
</dbReference>
<keyword evidence="4 7" id="KW-0418">Kinase</keyword>
<keyword evidence="2" id="KW-0808">Transferase</keyword>
<dbReference type="Gene3D" id="3.40.1190.20">
    <property type="match status" value="1"/>
</dbReference>
<dbReference type="InterPro" id="IPR002173">
    <property type="entry name" value="Carboh/pur_kinase_PfkB_CS"/>
</dbReference>
<name>A0A7X3LXI3_9HYPH</name>
<keyword evidence="3" id="KW-0547">Nucleotide-binding</keyword>
<evidence type="ECO:0000256" key="2">
    <source>
        <dbReference type="ARBA" id="ARBA00022679"/>
    </source>
</evidence>
<dbReference type="InterPro" id="IPR050306">
    <property type="entry name" value="PfkB_Carbo_kinase"/>
</dbReference>
<dbReference type="SUPFAM" id="SSF53613">
    <property type="entry name" value="Ribokinase-like"/>
    <property type="match status" value="1"/>
</dbReference>
<keyword evidence="8" id="KW-1185">Reference proteome</keyword>
<dbReference type="PROSITE" id="PS00584">
    <property type="entry name" value="PFKB_KINASES_2"/>
    <property type="match status" value="1"/>
</dbReference>
<dbReference type="RefSeq" id="WP_160777112.1">
    <property type="nucleotide sequence ID" value="NZ_WUMV01000008.1"/>
</dbReference>
<accession>A0A7X3LXI3</accession>
<evidence type="ECO:0000256" key="4">
    <source>
        <dbReference type="ARBA" id="ARBA00022777"/>
    </source>
</evidence>
<evidence type="ECO:0000256" key="5">
    <source>
        <dbReference type="ARBA" id="ARBA00022840"/>
    </source>
</evidence>
<dbReference type="AlphaFoldDB" id="A0A7X3LXI3"/>
<evidence type="ECO:0000313" key="7">
    <source>
        <dbReference type="EMBL" id="MXN66880.1"/>
    </source>
</evidence>
<proteinExistence type="inferred from homology"/>
<dbReference type="GO" id="GO:0005524">
    <property type="term" value="F:ATP binding"/>
    <property type="evidence" value="ECO:0007669"/>
    <property type="project" value="UniProtKB-KW"/>
</dbReference>
<dbReference type="EMBL" id="WUMV01000008">
    <property type="protein sequence ID" value="MXN66880.1"/>
    <property type="molecule type" value="Genomic_DNA"/>
</dbReference>
<protein>
    <submittedName>
        <fullName evidence="7">Carbohydrate kinase</fullName>
    </submittedName>
</protein>
<dbReference type="InterPro" id="IPR029056">
    <property type="entry name" value="Ribokinase-like"/>
</dbReference>
<dbReference type="Proteomes" id="UP000433101">
    <property type="component" value="Unassembled WGS sequence"/>
</dbReference>
<organism evidence="7 8">
    <name type="scientific">Stappia sediminis</name>
    <dbReference type="NCBI Taxonomy" id="2692190"/>
    <lineage>
        <taxon>Bacteria</taxon>
        <taxon>Pseudomonadati</taxon>
        <taxon>Pseudomonadota</taxon>
        <taxon>Alphaproteobacteria</taxon>
        <taxon>Hyphomicrobiales</taxon>
        <taxon>Stappiaceae</taxon>
        <taxon>Stappia</taxon>
    </lineage>
</organism>
<gene>
    <name evidence="7" type="ORF">GR183_18350</name>
</gene>
<dbReference type="InterPro" id="IPR011611">
    <property type="entry name" value="PfkB_dom"/>
</dbReference>
<comment type="caution">
    <text evidence="7">The sequence shown here is derived from an EMBL/GenBank/DDBJ whole genome shotgun (WGS) entry which is preliminary data.</text>
</comment>
<sequence>MILVCGEALFDLFAEETATGFQIDARIGGSPFNVAVGLSRLETPAAFFSGLSTDLFGRRLRSALESEGVDLRFAVEKSAPTTLSVVSLGPDGSPEYAFNGEGAADRLIETGDLPELDDTIEAIHLGSFSALVEPVGTSVLGLVKRESARRVISYDPNIRPTVVADMERWRARIEELLDHVHILKISAEDLENLYPGADRAALASSWIERGVRLAVVTDGGKGAYGYTAAGELHVPGKTVDVADTVGAGDSFQAALLAAMSREGLLKADRLRALDRDALRGILSFAVEAAAITCSRRGADLPSRADLASSQARN</sequence>
<evidence type="ECO:0000256" key="1">
    <source>
        <dbReference type="ARBA" id="ARBA00010688"/>
    </source>
</evidence>
<evidence type="ECO:0000259" key="6">
    <source>
        <dbReference type="Pfam" id="PF00294"/>
    </source>
</evidence>
<dbReference type="GO" id="GO:0016301">
    <property type="term" value="F:kinase activity"/>
    <property type="evidence" value="ECO:0007669"/>
    <property type="project" value="UniProtKB-KW"/>
</dbReference>
<keyword evidence="5" id="KW-0067">ATP-binding</keyword>
<evidence type="ECO:0000313" key="8">
    <source>
        <dbReference type="Proteomes" id="UP000433101"/>
    </source>
</evidence>